<dbReference type="Proteomes" id="UP000005239">
    <property type="component" value="Unassembled WGS sequence"/>
</dbReference>
<accession>A0A2A6BQG8</accession>
<dbReference type="PANTHER" id="PTHR13071">
    <property type="entry name" value="MITOCHONDRIAL 28S RIBOSOMAL PROTEIN S22"/>
    <property type="match status" value="1"/>
</dbReference>
<reference evidence="1" key="2">
    <citation type="submission" date="2022-06" db="UniProtKB">
        <authorList>
            <consortium name="EnsemblMetazoa"/>
        </authorList>
    </citation>
    <scope>IDENTIFICATION</scope>
    <source>
        <strain evidence="1">PS312</strain>
    </source>
</reference>
<organism evidence="1 2">
    <name type="scientific">Pristionchus pacificus</name>
    <name type="common">Parasitic nematode worm</name>
    <dbReference type="NCBI Taxonomy" id="54126"/>
    <lineage>
        <taxon>Eukaryota</taxon>
        <taxon>Metazoa</taxon>
        <taxon>Ecdysozoa</taxon>
        <taxon>Nematoda</taxon>
        <taxon>Chromadorea</taxon>
        <taxon>Rhabditida</taxon>
        <taxon>Rhabditina</taxon>
        <taxon>Diplogasteromorpha</taxon>
        <taxon>Diplogasteroidea</taxon>
        <taxon>Neodiplogasteridae</taxon>
        <taxon>Pristionchus</taxon>
    </lineage>
</organism>
<proteinExistence type="predicted"/>
<evidence type="ECO:0000313" key="2">
    <source>
        <dbReference type="Proteomes" id="UP000005239"/>
    </source>
</evidence>
<dbReference type="InterPro" id="IPR019374">
    <property type="entry name" value="Ribosomal_mS22"/>
</dbReference>
<protein>
    <submittedName>
        <fullName evidence="1">Uncharacterized protein</fullName>
    </submittedName>
</protein>
<evidence type="ECO:0000313" key="1">
    <source>
        <dbReference type="EnsemblMetazoa" id="PPA28020.1"/>
    </source>
</evidence>
<reference evidence="2" key="1">
    <citation type="journal article" date="2008" name="Nat. Genet.">
        <title>The Pristionchus pacificus genome provides a unique perspective on nematode lifestyle and parasitism.</title>
        <authorList>
            <person name="Dieterich C."/>
            <person name="Clifton S.W."/>
            <person name="Schuster L.N."/>
            <person name="Chinwalla A."/>
            <person name="Delehaunty K."/>
            <person name="Dinkelacker I."/>
            <person name="Fulton L."/>
            <person name="Fulton R."/>
            <person name="Godfrey J."/>
            <person name="Minx P."/>
            <person name="Mitreva M."/>
            <person name="Roeseler W."/>
            <person name="Tian H."/>
            <person name="Witte H."/>
            <person name="Yang S.P."/>
            <person name="Wilson R.K."/>
            <person name="Sommer R.J."/>
        </authorList>
    </citation>
    <scope>NUCLEOTIDE SEQUENCE [LARGE SCALE GENOMIC DNA]</scope>
    <source>
        <strain evidence="2">PS312</strain>
    </source>
</reference>
<dbReference type="PANTHER" id="PTHR13071:SF4">
    <property type="entry name" value="SMALL RIBOSOMAL SUBUNIT PROTEIN MS22"/>
    <property type="match status" value="1"/>
</dbReference>
<gene>
    <name evidence="1" type="primary">WBGene00117574</name>
</gene>
<accession>A0A8R1UL58</accession>
<sequence length="130" mass="14996">MQLSEQQVKMLFEKEIAAWAASSSSRRSQSAWVNLARSDADSNLSSSSKIDVEKQLTDEQVQRLLSQLTEMELEDKVFRTGFELAVFGYNYQTTEITKNDLPLRTKEIITRKGSNMITYYYLLDSRKIVL</sequence>
<dbReference type="AlphaFoldDB" id="A0A2A6BQG8"/>
<dbReference type="EnsemblMetazoa" id="PPA28020.1">
    <property type="protein sequence ID" value="PPA28020.1"/>
    <property type="gene ID" value="WBGene00117574"/>
</dbReference>
<keyword evidence="2" id="KW-1185">Reference proteome</keyword>
<name>A0A2A6BQG8_PRIPA</name>